<dbReference type="InterPro" id="IPR002539">
    <property type="entry name" value="MaoC-like_dom"/>
</dbReference>
<comment type="caution">
    <text evidence="2">The sequence shown here is derived from an EMBL/GenBank/DDBJ whole genome shotgun (WGS) entry which is preliminary data.</text>
</comment>
<name>A0ABD5ZKN6_9EURY</name>
<organism evidence="2 3">
    <name type="scientific">Halosegnis marinus</name>
    <dbReference type="NCBI Taxonomy" id="3034023"/>
    <lineage>
        <taxon>Archaea</taxon>
        <taxon>Methanobacteriati</taxon>
        <taxon>Methanobacteriota</taxon>
        <taxon>Stenosarchaea group</taxon>
        <taxon>Halobacteria</taxon>
        <taxon>Halobacteriales</taxon>
        <taxon>Natronomonadaceae</taxon>
        <taxon>Halosegnis</taxon>
    </lineage>
</organism>
<feature type="domain" description="MaoC-like" evidence="1">
    <location>
        <begin position="17"/>
        <end position="111"/>
    </location>
</feature>
<dbReference type="Proteomes" id="UP001596398">
    <property type="component" value="Unassembled WGS sequence"/>
</dbReference>
<dbReference type="GeneID" id="79265785"/>
<dbReference type="Gene3D" id="3.10.129.10">
    <property type="entry name" value="Hotdog Thioesterase"/>
    <property type="match status" value="1"/>
</dbReference>
<evidence type="ECO:0000259" key="1">
    <source>
        <dbReference type="Pfam" id="PF01575"/>
    </source>
</evidence>
<gene>
    <name evidence="2" type="ORF">ACFQJ4_02200</name>
</gene>
<dbReference type="InterPro" id="IPR029069">
    <property type="entry name" value="HotDog_dom_sf"/>
</dbReference>
<protein>
    <submittedName>
        <fullName evidence="2">MaoC/PaaZ C-terminal domain-containing protein</fullName>
    </submittedName>
</protein>
<evidence type="ECO:0000313" key="2">
    <source>
        <dbReference type="EMBL" id="MFC7234121.1"/>
    </source>
</evidence>
<keyword evidence="3" id="KW-1185">Reference proteome</keyword>
<sequence>MRTFDDLEPGWTETYGPHTMERTAMTEFAAGFDPQPMHLDAEAAREKGYEDVFASGLHTVGVGTRLLVENFLNDSTNLGGLGIEELSWHAPVYPGDELSVRHEVVSTRVSESNPDRGVVVRDIEVFRGEDGDEEVVCSWTVAILMARG</sequence>
<proteinExistence type="predicted"/>
<dbReference type="PANTHER" id="PTHR43664">
    <property type="entry name" value="MONOAMINE OXIDASE-RELATED"/>
    <property type="match status" value="1"/>
</dbReference>
<dbReference type="AlphaFoldDB" id="A0ABD5ZKN6"/>
<dbReference type="RefSeq" id="WP_276235120.1">
    <property type="nucleotide sequence ID" value="NZ_CP119802.1"/>
</dbReference>
<reference evidence="2 3" key="1">
    <citation type="journal article" date="2019" name="Int. J. Syst. Evol. Microbiol.">
        <title>The Global Catalogue of Microorganisms (GCM) 10K type strain sequencing project: providing services to taxonomists for standard genome sequencing and annotation.</title>
        <authorList>
            <consortium name="The Broad Institute Genomics Platform"/>
            <consortium name="The Broad Institute Genome Sequencing Center for Infectious Disease"/>
            <person name="Wu L."/>
            <person name="Ma J."/>
        </authorList>
    </citation>
    <scope>NUCLEOTIDE SEQUENCE [LARGE SCALE GENOMIC DNA]</scope>
    <source>
        <strain evidence="2 3">DT85</strain>
    </source>
</reference>
<dbReference type="Pfam" id="PF01575">
    <property type="entry name" value="MaoC_dehydratas"/>
    <property type="match status" value="1"/>
</dbReference>
<dbReference type="SUPFAM" id="SSF54637">
    <property type="entry name" value="Thioesterase/thiol ester dehydrase-isomerase"/>
    <property type="match status" value="1"/>
</dbReference>
<dbReference type="EMBL" id="JBHTAP010000001">
    <property type="protein sequence ID" value="MFC7234121.1"/>
    <property type="molecule type" value="Genomic_DNA"/>
</dbReference>
<accession>A0ABD5ZKN6</accession>
<dbReference type="PANTHER" id="PTHR43664:SF1">
    <property type="entry name" value="BETA-METHYLMALYL-COA DEHYDRATASE"/>
    <property type="match status" value="1"/>
</dbReference>
<evidence type="ECO:0000313" key="3">
    <source>
        <dbReference type="Proteomes" id="UP001596398"/>
    </source>
</evidence>
<dbReference type="InterPro" id="IPR052342">
    <property type="entry name" value="MCH/BMMD"/>
</dbReference>